<evidence type="ECO:0000313" key="2">
    <source>
        <dbReference type="EMBL" id="TWT93839.1"/>
    </source>
</evidence>
<sequence>MFFGLDDREPADFAEGIPPGESHMVAESSDSTKWAFCFAAKTLTNGLRNEMCGRNVWTMEGSAGSIVILCEYD</sequence>
<feature type="region of interest" description="Disordered" evidence="1">
    <location>
        <begin position="1"/>
        <end position="25"/>
    </location>
</feature>
<keyword evidence="3" id="KW-1185">Reference proteome</keyword>
<proteinExistence type="predicted"/>
<name>A0A5C6A2S0_9BACT</name>
<comment type="caution">
    <text evidence="2">The sequence shown here is derived from an EMBL/GenBank/DDBJ whole genome shotgun (WGS) entry which is preliminary data.</text>
</comment>
<dbReference type="EMBL" id="SJPN01000008">
    <property type="protein sequence ID" value="TWT93839.1"/>
    <property type="molecule type" value="Genomic_DNA"/>
</dbReference>
<gene>
    <name evidence="2" type="ORF">Pla52n_56670</name>
</gene>
<accession>A0A5C6A2S0</accession>
<reference evidence="2 3" key="1">
    <citation type="submission" date="2019-02" db="EMBL/GenBank/DDBJ databases">
        <title>Deep-cultivation of Planctomycetes and their phenomic and genomic characterization uncovers novel biology.</title>
        <authorList>
            <person name="Wiegand S."/>
            <person name="Jogler M."/>
            <person name="Boedeker C."/>
            <person name="Pinto D."/>
            <person name="Vollmers J."/>
            <person name="Rivas-Marin E."/>
            <person name="Kohn T."/>
            <person name="Peeters S.H."/>
            <person name="Heuer A."/>
            <person name="Rast P."/>
            <person name="Oberbeckmann S."/>
            <person name="Bunk B."/>
            <person name="Jeske O."/>
            <person name="Meyerdierks A."/>
            <person name="Storesund J.E."/>
            <person name="Kallscheuer N."/>
            <person name="Luecker S."/>
            <person name="Lage O.M."/>
            <person name="Pohl T."/>
            <person name="Merkel B.J."/>
            <person name="Hornburger P."/>
            <person name="Mueller R.-W."/>
            <person name="Bruemmer F."/>
            <person name="Labrenz M."/>
            <person name="Spormann A.M."/>
            <person name="Op Den Camp H."/>
            <person name="Overmann J."/>
            <person name="Amann R."/>
            <person name="Jetten M.S.M."/>
            <person name="Mascher T."/>
            <person name="Medema M.H."/>
            <person name="Devos D.P."/>
            <person name="Kaster A.-K."/>
            <person name="Ovreas L."/>
            <person name="Rohde M."/>
            <person name="Galperin M.Y."/>
            <person name="Jogler C."/>
        </authorList>
    </citation>
    <scope>NUCLEOTIDE SEQUENCE [LARGE SCALE GENOMIC DNA]</scope>
    <source>
        <strain evidence="2 3">Pla52n</strain>
    </source>
</reference>
<protein>
    <submittedName>
        <fullName evidence="2">Uncharacterized protein</fullName>
    </submittedName>
</protein>
<evidence type="ECO:0000256" key="1">
    <source>
        <dbReference type="SAM" id="MobiDB-lite"/>
    </source>
</evidence>
<dbReference type="AlphaFoldDB" id="A0A5C6A2S0"/>
<feature type="compositionally biased region" description="Basic and acidic residues" evidence="1">
    <location>
        <begin position="1"/>
        <end position="11"/>
    </location>
</feature>
<evidence type="ECO:0000313" key="3">
    <source>
        <dbReference type="Proteomes" id="UP000320176"/>
    </source>
</evidence>
<organism evidence="2 3">
    <name type="scientific">Stieleria varia</name>
    <dbReference type="NCBI Taxonomy" id="2528005"/>
    <lineage>
        <taxon>Bacteria</taxon>
        <taxon>Pseudomonadati</taxon>
        <taxon>Planctomycetota</taxon>
        <taxon>Planctomycetia</taxon>
        <taxon>Pirellulales</taxon>
        <taxon>Pirellulaceae</taxon>
        <taxon>Stieleria</taxon>
    </lineage>
</organism>
<dbReference type="Proteomes" id="UP000320176">
    <property type="component" value="Unassembled WGS sequence"/>
</dbReference>